<name>A0A8X6Q652_NEPPI</name>
<keyword evidence="2" id="KW-1185">Reference proteome</keyword>
<accession>A0A8X6Q652</accession>
<evidence type="ECO:0000313" key="1">
    <source>
        <dbReference type="EMBL" id="GFU08624.1"/>
    </source>
</evidence>
<proteinExistence type="predicted"/>
<gene>
    <name evidence="1" type="ORF">NPIL_14651</name>
</gene>
<reference evidence="1" key="1">
    <citation type="submission" date="2020-08" db="EMBL/GenBank/DDBJ databases">
        <title>Multicomponent nature underlies the extraordinary mechanical properties of spider dragline silk.</title>
        <authorList>
            <person name="Kono N."/>
            <person name="Nakamura H."/>
            <person name="Mori M."/>
            <person name="Yoshida Y."/>
            <person name="Ohtoshi R."/>
            <person name="Malay A.D."/>
            <person name="Moran D.A.P."/>
            <person name="Tomita M."/>
            <person name="Numata K."/>
            <person name="Arakawa K."/>
        </authorList>
    </citation>
    <scope>NUCLEOTIDE SEQUENCE</scope>
</reference>
<sequence length="149" mass="17522">MESTEHESYQKLKNYFLNLKSQFETLLLTFFEVSLKKNQVCNTSLLLSKFEAELSRERQVVATLKLECDKAIATHSEILKSIQDIQNSFVNEKYMFGQVNWLDDIGLPTNFLVLRTMTLKIESLEELLKDFDDCILQMNKLIRDFWKIA</sequence>
<dbReference type="EMBL" id="BMAW01124596">
    <property type="protein sequence ID" value="GFU08624.1"/>
    <property type="molecule type" value="Genomic_DNA"/>
</dbReference>
<comment type="caution">
    <text evidence="1">The sequence shown here is derived from an EMBL/GenBank/DDBJ whole genome shotgun (WGS) entry which is preliminary data.</text>
</comment>
<protein>
    <submittedName>
        <fullName evidence="1">Uncharacterized protein</fullName>
    </submittedName>
</protein>
<dbReference type="OrthoDB" id="6433375at2759"/>
<evidence type="ECO:0000313" key="2">
    <source>
        <dbReference type="Proteomes" id="UP000887013"/>
    </source>
</evidence>
<organism evidence="1 2">
    <name type="scientific">Nephila pilipes</name>
    <name type="common">Giant wood spider</name>
    <name type="synonym">Nephila maculata</name>
    <dbReference type="NCBI Taxonomy" id="299642"/>
    <lineage>
        <taxon>Eukaryota</taxon>
        <taxon>Metazoa</taxon>
        <taxon>Ecdysozoa</taxon>
        <taxon>Arthropoda</taxon>
        <taxon>Chelicerata</taxon>
        <taxon>Arachnida</taxon>
        <taxon>Araneae</taxon>
        <taxon>Araneomorphae</taxon>
        <taxon>Entelegynae</taxon>
        <taxon>Araneoidea</taxon>
        <taxon>Nephilidae</taxon>
        <taxon>Nephila</taxon>
    </lineage>
</organism>
<dbReference type="Proteomes" id="UP000887013">
    <property type="component" value="Unassembled WGS sequence"/>
</dbReference>
<dbReference type="AlphaFoldDB" id="A0A8X6Q652"/>